<reference evidence="1" key="1">
    <citation type="submission" date="2022-11" db="EMBL/GenBank/DDBJ databases">
        <authorList>
            <person name="Petersen C."/>
        </authorList>
    </citation>
    <scope>NUCLEOTIDE SEQUENCE</scope>
    <source>
        <strain evidence="1">IBT 30069</strain>
    </source>
</reference>
<protein>
    <submittedName>
        <fullName evidence="1">Uncharacterized protein</fullName>
    </submittedName>
</protein>
<keyword evidence="2" id="KW-1185">Reference proteome</keyword>
<name>A0A9W9FV69_9EURO</name>
<evidence type="ECO:0000313" key="1">
    <source>
        <dbReference type="EMBL" id="KAJ5106984.1"/>
    </source>
</evidence>
<comment type="caution">
    <text evidence="1">The sequence shown here is derived from an EMBL/GenBank/DDBJ whole genome shotgun (WGS) entry which is preliminary data.</text>
</comment>
<evidence type="ECO:0000313" key="2">
    <source>
        <dbReference type="Proteomes" id="UP001149165"/>
    </source>
</evidence>
<organism evidence="1 2">
    <name type="scientific">Penicillium angulare</name>
    <dbReference type="NCBI Taxonomy" id="116970"/>
    <lineage>
        <taxon>Eukaryota</taxon>
        <taxon>Fungi</taxon>
        <taxon>Dikarya</taxon>
        <taxon>Ascomycota</taxon>
        <taxon>Pezizomycotina</taxon>
        <taxon>Eurotiomycetes</taxon>
        <taxon>Eurotiomycetidae</taxon>
        <taxon>Eurotiales</taxon>
        <taxon>Aspergillaceae</taxon>
        <taxon>Penicillium</taxon>
    </lineage>
</organism>
<dbReference type="EMBL" id="JAPQKH010000003">
    <property type="protein sequence ID" value="KAJ5106984.1"/>
    <property type="molecule type" value="Genomic_DNA"/>
</dbReference>
<accession>A0A9W9FV69</accession>
<proteinExistence type="predicted"/>
<dbReference type="OrthoDB" id="10042665at2759"/>
<sequence length="78" mass="8859">MNGREIVNAIHTARTIARFETKPLMLGHIETVLGVWREFDESLKKTAKLTAQTEEKTGRLSIVRRSSIIEEESDGFKS</sequence>
<dbReference type="Proteomes" id="UP001149165">
    <property type="component" value="Unassembled WGS sequence"/>
</dbReference>
<gene>
    <name evidence="1" type="ORF">N7456_003659</name>
</gene>
<reference evidence="1" key="2">
    <citation type="journal article" date="2023" name="IMA Fungus">
        <title>Comparative genomic study of the Penicillium genus elucidates a diverse pangenome and 15 lateral gene transfer events.</title>
        <authorList>
            <person name="Petersen C."/>
            <person name="Sorensen T."/>
            <person name="Nielsen M.R."/>
            <person name="Sondergaard T.E."/>
            <person name="Sorensen J.L."/>
            <person name="Fitzpatrick D.A."/>
            <person name="Frisvad J.C."/>
            <person name="Nielsen K.L."/>
        </authorList>
    </citation>
    <scope>NUCLEOTIDE SEQUENCE</scope>
    <source>
        <strain evidence="1">IBT 30069</strain>
    </source>
</reference>
<dbReference type="AlphaFoldDB" id="A0A9W9FV69"/>